<sequence length="217" mass="25314">MKKSIKKLQKHKKHTKKHKKTMKHKDSHHKSRRYSKKYKGGNGDDDEPLKKRVRYNPPNPPTPDEEEKRHIKTFINMVIDIKNNGPMISAISAPETVYALMVKILNLWNYMIQNIRIPRNIDTSRHIIDRLYNDVVIAVPQDLAWDEHENNAQFPIINDRSNAILEELFHYVANISNTNFSDVIIIPDFDYFNAPDRDNPAIVYPPPPPGNNDAEEE</sequence>
<feature type="compositionally biased region" description="Basic residues" evidence="1">
    <location>
        <begin position="1"/>
        <end position="39"/>
    </location>
</feature>
<feature type="region of interest" description="Disordered" evidence="1">
    <location>
        <begin position="198"/>
        <end position="217"/>
    </location>
</feature>
<organism evidence="2">
    <name type="scientific">viral metagenome</name>
    <dbReference type="NCBI Taxonomy" id="1070528"/>
    <lineage>
        <taxon>unclassified sequences</taxon>
        <taxon>metagenomes</taxon>
        <taxon>organismal metagenomes</taxon>
    </lineage>
</organism>
<reference evidence="2" key="1">
    <citation type="journal article" date="2020" name="Nature">
        <title>Giant virus diversity and host interactions through global metagenomics.</title>
        <authorList>
            <person name="Schulz F."/>
            <person name="Roux S."/>
            <person name="Paez-Espino D."/>
            <person name="Jungbluth S."/>
            <person name="Walsh D.A."/>
            <person name="Denef V.J."/>
            <person name="McMahon K.D."/>
            <person name="Konstantinidis K.T."/>
            <person name="Eloe-Fadrosh E.A."/>
            <person name="Kyrpides N.C."/>
            <person name="Woyke T."/>
        </authorList>
    </citation>
    <scope>NUCLEOTIDE SEQUENCE</scope>
    <source>
        <strain evidence="2">GVMAG-M-3300023179-86</strain>
    </source>
</reference>
<feature type="region of interest" description="Disordered" evidence="1">
    <location>
        <begin position="1"/>
        <end position="69"/>
    </location>
</feature>
<evidence type="ECO:0000313" key="2">
    <source>
        <dbReference type="EMBL" id="QHT77434.1"/>
    </source>
</evidence>
<name>A0A6C0HAD4_9ZZZZ</name>
<accession>A0A6C0HAD4</accession>
<dbReference type="AlphaFoldDB" id="A0A6C0HAD4"/>
<dbReference type="EMBL" id="MN739917">
    <property type="protein sequence ID" value="QHT77434.1"/>
    <property type="molecule type" value="Genomic_DNA"/>
</dbReference>
<evidence type="ECO:0000256" key="1">
    <source>
        <dbReference type="SAM" id="MobiDB-lite"/>
    </source>
</evidence>
<protein>
    <submittedName>
        <fullName evidence="2">Uncharacterized protein</fullName>
    </submittedName>
</protein>
<proteinExistence type="predicted"/>